<evidence type="ECO:0000313" key="3">
    <source>
        <dbReference type="Proteomes" id="UP000193380"/>
    </source>
</evidence>
<accession>A0A060WIW1</accession>
<sequence length="87" mass="9711">MKMGVLNTFSDMVKMTLKCKELEDVAKLVDICGTFQASIADQMNRIKTKIEELPSGEALGSAHQNKVYHTRRGGNKPGQSLQSLEKW</sequence>
<evidence type="ECO:0000313" key="2">
    <source>
        <dbReference type="EMBL" id="CDQ64485.1"/>
    </source>
</evidence>
<dbReference type="AlphaFoldDB" id="A0A060WIW1"/>
<gene>
    <name evidence="2" type="ORF">GSONMT00071324001</name>
</gene>
<reference evidence="2" key="1">
    <citation type="journal article" date="2014" name="Nat. Commun.">
        <title>The rainbow trout genome provides novel insights into evolution after whole-genome duplication in vertebrates.</title>
        <authorList>
            <person name="Berthelot C."/>
            <person name="Brunet F."/>
            <person name="Chalopin D."/>
            <person name="Juanchich A."/>
            <person name="Bernard M."/>
            <person name="Noel B."/>
            <person name="Bento P."/>
            <person name="Da Silva C."/>
            <person name="Labadie K."/>
            <person name="Alberti A."/>
            <person name="Aury J.M."/>
            <person name="Louis A."/>
            <person name="Dehais P."/>
            <person name="Bardou P."/>
            <person name="Montfort J."/>
            <person name="Klopp C."/>
            <person name="Cabau C."/>
            <person name="Gaspin C."/>
            <person name="Thorgaard G.H."/>
            <person name="Boussaha M."/>
            <person name="Quillet E."/>
            <person name="Guyomard R."/>
            <person name="Galiana D."/>
            <person name="Bobe J."/>
            <person name="Volff J.N."/>
            <person name="Genet C."/>
            <person name="Wincker P."/>
            <person name="Jaillon O."/>
            <person name="Roest Crollius H."/>
            <person name="Guiguen Y."/>
        </authorList>
    </citation>
    <scope>NUCLEOTIDE SEQUENCE [LARGE SCALE GENOMIC DNA]</scope>
</reference>
<dbReference type="Proteomes" id="UP000193380">
    <property type="component" value="Unassembled WGS sequence"/>
</dbReference>
<reference evidence="2" key="2">
    <citation type="submission" date="2014-03" db="EMBL/GenBank/DDBJ databases">
        <authorList>
            <person name="Genoscope - CEA"/>
        </authorList>
    </citation>
    <scope>NUCLEOTIDE SEQUENCE</scope>
</reference>
<dbReference type="PaxDb" id="8022-A0A060WIW1"/>
<feature type="region of interest" description="Disordered" evidence="1">
    <location>
        <begin position="54"/>
        <end position="87"/>
    </location>
</feature>
<dbReference type="EMBL" id="FR904474">
    <property type="protein sequence ID" value="CDQ64485.1"/>
    <property type="molecule type" value="Genomic_DNA"/>
</dbReference>
<proteinExistence type="predicted"/>
<organism evidence="2 3">
    <name type="scientific">Oncorhynchus mykiss</name>
    <name type="common">Rainbow trout</name>
    <name type="synonym">Salmo gairdneri</name>
    <dbReference type="NCBI Taxonomy" id="8022"/>
    <lineage>
        <taxon>Eukaryota</taxon>
        <taxon>Metazoa</taxon>
        <taxon>Chordata</taxon>
        <taxon>Craniata</taxon>
        <taxon>Vertebrata</taxon>
        <taxon>Euteleostomi</taxon>
        <taxon>Actinopterygii</taxon>
        <taxon>Neopterygii</taxon>
        <taxon>Teleostei</taxon>
        <taxon>Protacanthopterygii</taxon>
        <taxon>Salmoniformes</taxon>
        <taxon>Salmonidae</taxon>
        <taxon>Salmoninae</taxon>
        <taxon>Oncorhynchus</taxon>
    </lineage>
</organism>
<feature type="compositionally biased region" description="Polar residues" evidence="1">
    <location>
        <begin position="77"/>
        <end position="87"/>
    </location>
</feature>
<evidence type="ECO:0000256" key="1">
    <source>
        <dbReference type="SAM" id="MobiDB-lite"/>
    </source>
</evidence>
<protein>
    <submittedName>
        <fullName evidence="2">Uncharacterized protein</fullName>
    </submittedName>
</protein>
<name>A0A060WIW1_ONCMY</name>